<reference evidence="5" key="1">
    <citation type="journal article" date="2019" name="Int. J. Syst. Evol. Microbiol.">
        <title>The Global Catalogue of Microorganisms (GCM) 10K type strain sequencing project: providing services to taxonomists for standard genome sequencing and annotation.</title>
        <authorList>
            <consortium name="The Broad Institute Genomics Platform"/>
            <consortium name="The Broad Institute Genome Sequencing Center for Infectious Disease"/>
            <person name="Wu L."/>
            <person name="Ma J."/>
        </authorList>
    </citation>
    <scope>NUCLEOTIDE SEQUENCE [LARGE SCALE GENOMIC DNA]</scope>
    <source>
        <strain evidence="5">CCUG 48216</strain>
    </source>
</reference>
<evidence type="ECO:0000256" key="1">
    <source>
        <dbReference type="ARBA" id="ARBA00023125"/>
    </source>
</evidence>
<keyword evidence="1 2" id="KW-0238">DNA-binding</keyword>
<dbReference type="SUPFAM" id="SSF46689">
    <property type="entry name" value="Homeodomain-like"/>
    <property type="match status" value="1"/>
</dbReference>
<dbReference type="PRINTS" id="PR00455">
    <property type="entry name" value="HTHTETR"/>
</dbReference>
<sequence>MIPIGIQDRKEREKNEKREKILQAAAEIMRTEGAESISIRKIADKIEYSPANVYHYFTDKEDIINQIIMSTYRQIVDKLSLSLSTADRPEEKLKASMRTYIELMTGMADEYKIMMLSDSPAILEHTSVLFQGASASQPAMGMLHQTLQELWHEQGLPIEDSRIELTAQVIWTSMFGLILRLITEKVGEKQKQRLIDHFLEFTLCALPHE</sequence>
<organism evidence="4 5">
    <name type="scientific">Paenibacillus timonensis</name>
    <dbReference type="NCBI Taxonomy" id="225915"/>
    <lineage>
        <taxon>Bacteria</taxon>
        <taxon>Bacillati</taxon>
        <taxon>Bacillota</taxon>
        <taxon>Bacilli</taxon>
        <taxon>Bacillales</taxon>
        <taxon>Paenibacillaceae</taxon>
        <taxon>Paenibacillus</taxon>
    </lineage>
</organism>
<name>A0ABW3SGD0_9BACL</name>
<proteinExistence type="predicted"/>
<dbReference type="EMBL" id="JBHTKZ010000051">
    <property type="protein sequence ID" value="MFD1183638.1"/>
    <property type="molecule type" value="Genomic_DNA"/>
</dbReference>
<dbReference type="Pfam" id="PF00440">
    <property type="entry name" value="TetR_N"/>
    <property type="match status" value="1"/>
</dbReference>
<dbReference type="PROSITE" id="PS50977">
    <property type="entry name" value="HTH_TETR_2"/>
    <property type="match status" value="1"/>
</dbReference>
<keyword evidence="5" id="KW-1185">Reference proteome</keyword>
<evidence type="ECO:0000256" key="2">
    <source>
        <dbReference type="PROSITE-ProRule" id="PRU00335"/>
    </source>
</evidence>
<comment type="caution">
    <text evidence="4">The sequence shown here is derived from an EMBL/GenBank/DDBJ whole genome shotgun (WGS) entry which is preliminary data.</text>
</comment>
<evidence type="ECO:0000313" key="5">
    <source>
        <dbReference type="Proteomes" id="UP001597211"/>
    </source>
</evidence>
<dbReference type="InterPro" id="IPR001647">
    <property type="entry name" value="HTH_TetR"/>
</dbReference>
<dbReference type="RefSeq" id="WP_270406806.1">
    <property type="nucleotide sequence ID" value="NZ_JAKSXN010000054.1"/>
</dbReference>
<dbReference type="Proteomes" id="UP001597211">
    <property type="component" value="Unassembled WGS sequence"/>
</dbReference>
<dbReference type="PANTHER" id="PTHR43479:SF11">
    <property type="entry name" value="ACREF_ENVCD OPERON REPRESSOR-RELATED"/>
    <property type="match status" value="1"/>
</dbReference>
<evidence type="ECO:0000259" key="3">
    <source>
        <dbReference type="PROSITE" id="PS50977"/>
    </source>
</evidence>
<dbReference type="PANTHER" id="PTHR43479">
    <property type="entry name" value="ACREF/ENVCD OPERON REPRESSOR-RELATED"/>
    <property type="match status" value="1"/>
</dbReference>
<feature type="DNA-binding region" description="H-T-H motif" evidence="2">
    <location>
        <begin position="38"/>
        <end position="57"/>
    </location>
</feature>
<accession>A0ABW3SGD0</accession>
<feature type="domain" description="HTH tetR-type" evidence="3">
    <location>
        <begin position="15"/>
        <end position="75"/>
    </location>
</feature>
<gene>
    <name evidence="4" type="ORF">ACFQ2Z_20035</name>
</gene>
<dbReference type="InterPro" id="IPR009057">
    <property type="entry name" value="Homeodomain-like_sf"/>
</dbReference>
<dbReference type="Gene3D" id="1.10.357.10">
    <property type="entry name" value="Tetracycline Repressor, domain 2"/>
    <property type="match status" value="1"/>
</dbReference>
<protein>
    <submittedName>
        <fullName evidence="4">TetR/AcrR family transcriptional regulator</fullName>
    </submittedName>
</protein>
<dbReference type="InterPro" id="IPR050624">
    <property type="entry name" value="HTH-type_Tx_Regulator"/>
</dbReference>
<evidence type="ECO:0000313" key="4">
    <source>
        <dbReference type="EMBL" id="MFD1183638.1"/>
    </source>
</evidence>